<proteinExistence type="predicted"/>
<dbReference type="AlphaFoldDB" id="A0A2P5B2E2"/>
<accession>A0A2P5B2E2</accession>
<comment type="caution">
    <text evidence="2">The sequence shown here is derived from an EMBL/GenBank/DDBJ whole genome shotgun (WGS) entry which is preliminary data.</text>
</comment>
<protein>
    <submittedName>
        <fullName evidence="2">Uncharacterized protein</fullName>
    </submittedName>
</protein>
<organism evidence="2 3">
    <name type="scientific">Parasponia andersonii</name>
    <name type="common">Sponia andersonii</name>
    <dbReference type="NCBI Taxonomy" id="3476"/>
    <lineage>
        <taxon>Eukaryota</taxon>
        <taxon>Viridiplantae</taxon>
        <taxon>Streptophyta</taxon>
        <taxon>Embryophyta</taxon>
        <taxon>Tracheophyta</taxon>
        <taxon>Spermatophyta</taxon>
        <taxon>Magnoliopsida</taxon>
        <taxon>eudicotyledons</taxon>
        <taxon>Gunneridae</taxon>
        <taxon>Pentapetalae</taxon>
        <taxon>rosids</taxon>
        <taxon>fabids</taxon>
        <taxon>Rosales</taxon>
        <taxon>Cannabaceae</taxon>
        <taxon>Parasponia</taxon>
    </lineage>
</organism>
<dbReference type="Proteomes" id="UP000237105">
    <property type="component" value="Unassembled WGS sequence"/>
</dbReference>
<dbReference type="EMBL" id="JXTB01000380">
    <property type="protein sequence ID" value="PON42929.1"/>
    <property type="molecule type" value="Genomic_DNA"/>
</dbReference>
<sequence length="64" mass="7292">MQIHKFPPAVLLSSSCLNSHKRHSTKTRNSSTQENNDNRETLEKLGKNGRDASKAFLHRAYLVK</sequence>
<dbReference type="OrthoDB" id="10443469at2759"/>
<feature type="region of interest" description="Disordered" evidence="1">
    <location>
        <begin position="17"/>
        <end position="38"/>
    </location>
</feature>
<gene>
    <name evidence="2" type="ORF">PanWU01x14_278250</name>
</gene>
<keyword evidence="3" id="KW-1185">Reference proteome</keyword>
<name>A0A2P5B2E2_PARAD</name>
<evidence type="ECO:0000313" key="2">
    <source>
        <dbReference type="EMBL" id="PON42929.1"/>
    </source>
</evidence>
<dbReference type="PROSITE" id="PS51257">
    <property type="entry name" value="PROKAR_LIPOPROTEIN"/>
    <property type="match status" value="1"/>
</dbReference>
<reference evidence="3" key="1">
    <citation type="submission" date="2016-06" db="EMBL/GenBank/DDBJ databases">
        <title>Parallel loss of symbiosis genes in relatives of nitrogen-fixing non-legume Parasponia.</title>
        <authorList>
            <person name="Van Velzen R."/>
            <person name="Holmer R."/>
            <person name="Bu F."/>
            <person name="Rutten L."/>
            <person name="Van Zeijl A."/>
            <person name="Liu W."/>
            <person name="Santuari L."/>
            <person name="Cao Q."/>
            <person name="Sharma T."/>
            <person name="Shen D."/>
            <person name="Roswanjaya Y."/>
            <person name="Wardhani T."/>
            <person name="Kalhor M.S."/>
            <person name="Jansen J."/>
            <person name="Van den Hoogen J."/>
            <person name="Gungor B."/>
            <person name="Hartog M."/>
            <person name="Hontelez J."/>
            <person name="Verver J."/>
            <person name="Yang W.-C."/>
            <person name="Schijlen E."/>
            <person name="Repin R."/>
            <person name="Schilthuizen M."/>
            <person name="Schranz E."/>
            <person name="Heidstra R."/>
            <person name="Miyata K."/>
            <person name="Fedorova E."/>
            <person name="Kohlen W."/>
            <person name="Bisseling T."/>
            <person name="Smit S."/>
            <person name="Geurts R."/>
        </authorList>
    </citation>
    <scope>NUCLEOTIDE SEQUENCE [LARGE SCALE GENOMIC DNA]</scope>
    <source>
        <strain evidence="3">cv. WU1-14</strain>
    </source>
</reference>
<evidence type="ECO:0000256" key="1">
    <source>
        <dbReference type="SAM" id="MobiDB-lite"/>
    </source>
</evidence>
<evidence type="ECO:0000313" key="3">
    <source>
        <dbReference type="Proteomes" id="UP000237105"/>
    </source>
</evidence>